<reference evidence="3" key="2">
    <citation type="submission" date="2015-01" db="EMBL/GenBank/DDBJ databases">
        <title>Complete genome sequence of Methylobacterium aquaticum strain 22A.</title>
        <authorList>
            <person name="Tani A."/>
            <person name="Ogura Y."/>
            <person name="Hayashi T."/>
        </authorList>
    </citation>
    <scope>NUCLEOTIDE SEQUENCE [LARGE SCALE GENOMIC DNA]</scope>
    <source>
        <strain evidence="3">MA-22A</strain>
    </source>
</reference>
<feature type="region of interest" description="Disordered" evidence="1">
    <location>
        <begin position="60"/>
        <end position="88"/>
    </location>
</feature>
<organism evidence="2 3">
    <name type="scientific">Methylobacterium aquaticum</name>
    <dbReference type="NCBI Taxonomy" id="270351"/>
    <lineage>
        <taxon>Bacteria</taxon>
        <taxon>Pseudomonadati</taxon>
        <taxon>Pseudomonadota</taxon>
        <taxon>Alphaproteobacteria</taxon>
        <taxon>Hyphomicrobiales</taxon>
        <taxon>Methylobacteriaceae</taxon>
        <taxon>Methylobacterium</taxon>
    </lineage>
</organism>
<evidence type="ECO:0000313" key="3">
    <source>
        <dbReference type="Proteomes" id="UP000061432"/>
    </source>
</evidence>
<gene>
    <name evidence="2" type="ORF">Maq22A_c27725</name>
</gene>
<name>A0A1Y0ZBX2_9HYPH</name>
<proteinExistence type="predicted"/>
<dbReference type="KEGG" id="maqu:Maq22A_c27725"/>
<evidence type="ECO:0000313" key="2">
    <source>
        <dbReference type="EMBL" id="BAR47051.1"/>
    </source>
</evidence>
<dbReference type="EMBL" id="AP014704">
    <property type="protein sequence ID" value="BAR47051.1"/>
    <property type="molecule type" value="Genomic_DNA"/>
</dbReference>
<dbReference type="AlphaFoldDB" id="A0A1Y0ZBX2"/>
<protein>
    <submittedName>
        <fullName evidence="2">Uncharacterized protein</fullName>
    </submittedName>
</protein>
<evidence type="ECO:0000256" key="1">
    <source>
        <dbReference type="SAM" id="MobiDB-lite"/>
    </source>
</evidence>
<feature type="region of interest" description="Disordered" evidence="1">
    <location>
        <begin position="15"/>
        <end position="44"/>
    </location>
</feature>
<dbReference type="STRING" id="270351.Maq22A_c27725"/>
<reference evidence="2 3" key="1">
    <citation type="journal article" date="2015" name="Genome Announc.">
        <title>Complete Genome Sequence of Methylobacterium aquaticum Strain 22A, Isolated from Racomitrium japonicum Moss.</title>
        <authorList>
            <person name="Tani A."/>
            <person name="Ogura Y."/>
            <person name="Hayashi T."/>
            <person name="Kimbara K."/>
        </authorList>
    </citation>
    <scope>NUCLEOTIDE SEQUENCE [LARGE SCALE GENOMIC DNA]</scope>
    <source>
        <strain evidence="2 3">MA-22A</strain>
    </source>
</reference>
<sequence length="125" mass="13504">MPWLRYPAGGHGAIGLNDARTMTPGRASRFPDTTETSRRRAGGVARAGARILVAHRTAFGPPAAHPADRLARRPGSPASGRLAVSSGRHHARNVIRFPKTARFRRMVTTRPCITVMATEPLVSFV</sequence>
<dbReference type="Proteomes" id="UP000061432">
    <property type="component" value="Chromosome"/>
</dbReference>
<accession>A0A1Y0ZBX2</accession>